<feature type="compositionally biased region" description="Gly residues" evidence="1">
    <location>
        <begin position="435"/>
        <end position="450"/>
    </location>
</feature>
<keyword evidence="3" id="KW-1185">Reference proteome</keyword>
<comment type="caution">
    <text evidence="2">The sequence shown here is derived from an EMBL/GenBank/DDBJ whole genome shotgun (WGS) entry which is preliminary data.</text>
</comment>
<feature type="compositionally biased region" description="Basic and acidic residues" evidence="1">
    <location>
        <begin position="409"/>
        <end position="427"/>
    </location>
</feature>
<dbReference type="EMBL" id="LKEA01000004">
    <property type="protein sequence ID" value="ROW09760.1"/>
    <property type="molecule type" value="Genomic_DNA"/>
</dbReference>
<dbReference type="AlphaFoldDB" id="A0A423X1U9"/>
<feature type="compositionally biased region" description="Low complexity" evidence="1">
    <location>
        <begin position="723"/>
        <end position="736"/>
    </location>
</feature>
<feature type="region of interest" description="Disordered" evidence="1">
    <location>
        <begin position="266"/>
        <end position="351"/>
    </location>
</feature>
<feature type="compositionally biased region" description="Low complexity" evidence="1">
    <location>
        <begin position="383"/>
        <end position="395"/>
    </location>
</feature>
<feature type="compositionally biased region" description="Polar residues" evidence="1">
    <location>
        <begin position="467"/>
        <end position="482"/>
    </location>
</feature>
<feature type="region of interest" description="Disordered" evidence="1">
    <location>
        <begin position="595"/>
        <end position="637"/>
    </location>
</feature>
<dbReference type="OrthoDB" id="5240221at2759"/>
<name>A0A423X1U9_9PEZI</name>
<feature type="compositionally biased region" description="Basic and acidic residues" evidence="1">
    <location>
        <begin position="342"/>
        <end position="351"/>
    </location>
</feature>
<feature type="region of interest" description="Disordered" evidence="1">
    <location>
        <begin position="374"/>
        <end position="522"/>
    </location>
</feature>
<accession>A0A423X1U9</accession>
<feature type="compositionally biased region" description="Acidic residues" evidence="1">
    <location>
        <begin position="769"/>
        <end position="781"/>
    </location>
</feature>
<protein>
    <submittedName>
        <fullName evidence="2">Uncharacterized protein</fullName>
    </submittedName>
</protein>
<feature type="compositionally biased region" description="Polar residues" evidence="1">
    <location>
        <begin position="599"/>
        <end position="625"/>
    </location>
</feature>
<sequence>MCRFAYKKFDTCGDYGIEVQDFCDQALWKAGVHGVLQVCVPAILESDDYEPPQVVKFIGYEGFCGMCVDRYKLPPTISRRSYSDHELDHRKESNAFDPHSLAPYILTQCFWARIPDLLGIVDQFEGSQTGQGPYIMFPKLVEQMTWSELRNSVPFMIDGVLEDESHHDLEEVLERLNITGGISDWDKECILKAIQAGINLRAMIFKPRGMSFGDFDAIVECLRAAAIQVLTKTAEDLRQQEAFQQNPEVSDVSTLTSLETTPELSDLDVDLNPEFTTPVKSARKNSARLRNMSENKQKSGSSRKGKLAQAAKLVQPAVETQSTPERPSSSRPRKSSRKSSKKKEMSRYEVEQERMRGILQHLRDHDTLDDYKPAVESSDEAIASPAPARKSSAAKPAKKKSNVLPPVDLGERLRQIAKQERTIEQLRQRKPSSIGFGGGSMAQTLLGGGPSNAVQQTPGGRTVGDRTASNTTNDESAGSGSSPALGDRTMRESAAETSDPGSHPPHGYDLSSPQSRGTNRTFDSANASETQLRHVVQEPPGAHNAAAFQGFQMQQNFNHNIIPRLSPETIQRLAESTGHPFYKGAAVLARERATARSGGWQQQAHDLPQLPQNPTQPSQFGSQQLAYGLPPVPQTQYRPSQFGAQQLANGLPQLPQIPTQHSHSGLQHTPYGLPQLPRTPTQSSQYDLPWLSQDPAHPSHFGAAQQSQMPQPRPRPQQLAHGLPQLPLQSSSQSSQGTQYFQGFGRPPRDGMQNPTSSRASMYLHNYPVDDDDDEDEDEDLQFTSRDEWQNSNRKRRAH</sequence>
<evidence type="ECO:0000256" key="1">
    <source>
        <dbReference type="SAM" id="MobiDB-lite"/>
    </source>
</evidence>
<feature type="compositionally biased region" description="Polar residues" evidence="1">
    <location>
        <begin position="511"/>
        <end position="522"/>
    </location>
</feature>
<dbReference type="Proteomes" id="UP000283895">
    <property type="component" value="Unassembled WGS sequence"/>
</dbReference>
<proteinExistence type="predicted"/>
<gene>
    <name evidence="2" type="ORF">VMCG_02603</name>
</gene>
<feature type="region of interest" description="Disordered" evidence="1">
    <location>
        <begin position="653"/>
        <end position="799"/>
    </location>
</feature>
<evidence type="ECO:0000313" key="3">
    <source>
        <dbReference type="Proteomes" id="UP000283895"/>
    </source>
</evidence>
<evidence type="ECO:0000313" key="2">
    <source>
        <dbReference type="EMBL" id="ROW09760.1"/>
    </source>
</evidence>
<reference evidence="2 3" key="1">
    <citation type="submission" date="2015-09" db="EMBL/GenBank/DDBJ databases">
        <title>Host preference determinants of Valsa canker pathogens revealed by comparative genomics.</title>
        <authorList>
            <person name="Yin Z."/>
            <person name="Huang L."/>
        </authorList>
    </citation>
    <scope>NUCLEOTIDE SEQUENCE [LARGE SCALE GENOMIC DNA]</scope>
    <source>
        <strain evidence="2 3">03-1</strain>
    </source>
</reference>
<feature type="compositionally biased region" description="Polar residues" evidence="1">
    <location>
        <begin position="656"/>
        <end position="667"/>
    </location>
</feature>
<organism evidence="2 3">
    <name type="scientific">Cytospora schulzeri</name>
    <dbReference type="NCBI Taxonomy" id="448051"/>
    <lineage>
        <taxon>Eukaryota</taxon>
        <taxon>Fungi</taxon>
        <taxon>Dikarya</taxon>
        <taxon>Ascomycota</taxon>
        <taxon>Pezizomycotina</taxon>
        <taxon>Sordariomycetes</taxon>
        <taxon>Sordariomycetidae</taxon>
        <taxon>Diaporthales</taxon>
        <taxon>Cytosporaceae</taxon>
        <taxon>Cytospora</taxon>
    </lineage>
</organism>
<feature type="compositionally biased region" description="Basic residues" evidence="1">
    <location>
        <begin position="331"/>
        <end position="341"/>
    </location>
</feature>